<keyword evidence="4" id="KW-0547">Nucleotide-binding</keyword>
<feature type="domain" description="Disease resistance N-terminal" evidence="8">
    <location>
        <begin position="5"/>
        <end position="91"/>
    </location>
</feature>
<organism evidence="11 12">
    <name type="scientific">Leersia perrieri</name>
    <dbReference type="NCBI Taxonomy" id="77586"/>
    <lineage>
        <taxon>Eukaryota</taxon>
        <taxon>Viridiplantae</taxon>
        <taxon>Streptophyta</taxon>
        <taxon>Embryophyta</taxon>
        <taxon>Tracheophyta</taxon>
        <taxon>Spermatophyta</taxon>
        <taxon>Magnoliopsida</taxon>
        <taxon>Liliopsida</taxon>
        <taxon>Poales</taxon>
        <taxon>Poaceae</taxon>
        <taxon>BOP clade</taxon>
        <taxon>Oryzoideae</taxon>
        <taxon>Oryzeae</taxon>
        <taxon>Oryzinae</taxon>
        <taxon>Leersia</taxon>
    </lineage>
</organism>
<dbReference type="InterPro" id="IPR032675">
    <property type="entry name" value="LRR_dom_sf"/>
</dbReference>
<dbReference type="eggNOG" id="KOG4658">
    <property type="taxonomic scope" value="Eukaryota"/>
</dbReference>
<dbReference type="FunFam" id="1.10.10.10:FF:000322">
    <property type="entry name" value="Probable disease resistance protein At1g63360"/>
    <property type="match status" value="1"/>
</dbReference>
<dbReference type="Pfam" id="PF00931">
    <property type="entry name" value="NB-ARC"/>
    <property type="match status" value="1"/>
</dbReference>
<dbReference type="Pfam" id="PF18052">
    <property type="entry name" value="Rx_N"/>
    <property type="match status" value="1"/>
</dbReference>
<evidence type="ECO:0000259" key="10">
    <source>
        <dbReference type="Pfam" id="PF23598"/>
    </source>
</evidence>
<dbReference type="SUPFAM" id="SSF52058">
    <property type="entry name" value="L domain-like"/>
    <property type="match status" value="1"/>
</dbReference>
<dbReference type="SUPFAM" id="SSF52540">
    <property type="entry name" value="P-loop containing nucleoside triphosphate hydrolases"/>
    <property type="match status" value="1"/>
</dbReference>
<dbReference type="GO" id="GO:0002758">
    <property type="term" value="P:innate immune response-activating signaling pathway"/>
    <property type="evidence" value="ECO:0007669"/>
    <property type="project" value="UniProtKB-ARBA"/>
</dbReference>
<dbReference type="AlphaFoldDB" id="A0A0D9XQX9"/>
<dbReference type="InterPro" id="IPR041118">
    <property type="entry name" value="Rx_N"/>
</dbReference>
<dbReference type="CDD" id="cd14798">
    <property type="entry name" value="RX-CC_like"/>
    <property type="match status" value="1"/>
</dbReference>
<dbReference type="InterPro" id="IPR058922">
    <property type="entry name" value="WHD_DRP"/>
</dbReference>
<keyword evidence="5" id="KW-0611">Plant defense</keyword>
<dbReference type="PANTHER" id="PTHR23155:SF906">
    <property type="entry name" value="OS08G0205100 PROTEIN"/>
    <property type="match status" value="1"/>
</dbReference>
<evidence type="ECO:0000313" key="11">
    <source>
        <dbReference type="EnsemblPlants" id="LPERR11G07640.1"/>
    </source>
</evidence>
<evidence type="ECO:0000259" key="7">
    <source>
        <dbReference type="Pfam" id="PF00931"/>
    </source>
</evidence>
<dbReference type="Gramene" id="LPERR11G07640.1">
    <property type="protein sequence ID" value="LPERR11G07640.1"/>
    <property type="gene ID" value="LPERR11G07640"/>
</dbReference>
<dbReference type="GO" id="GO:0009626">
    <property type="term" value="P:plant-type hypersensitive response"/>
    <property type="evidence" value="ECO:0007669"/>
    <property type="project" value="UniProtKB-ARBA"/>
</dbReference>
<evidence type="ECO:0000256" key="3">
    <source>
        <dbReference type="ARBA" id="ARBA00022737"/>
    </source>
</evidence>
<feature type="domain" description="NB-ARC" evidence="7">
    <location>
        <begin position="168"/>
        <end position="337"/>
    </location>
</feature>
<dbReference type="InterPro" id="IPR027417">
    <property type="entry name" value="P-loop_NTPase"/>
</dbReference>
<accession>A0A0D9XQX9</accession>
<reference evidence="11" key="3">
    <citation type="submission" date="2015-04" db="UniProtKB">
        <authorList>
            <consortium name="EnsemblPlants"/>
        </authorList>
    </citation>
    <scope>IDENTIFICATION</scope>
</reference>
<evidence type="ECO:0000256" key="2">
    <source>
        <dbReference type="ARBA" id="ARBA00022614"/>
    </source>
</evidence>
<dbReference type="Gene3D" id="3.80.10.10">
    <property type="entry name" value="Ribonuclease Inhibitor"/>
    <property type="match status" value="1"/>
</dbReference>
<dbReference type="Gene3D" id="3.40.50.300">
    <property type="entry name" value="P-loop containing nucleotide triphosphate hydrolases"/>
    <property type="match status" value="1"/>
</dbReference>
<dbReference type="Proteomes" id="UP000032180">
    <property type="component" value="Chromosome 11"/>
</dbReference>
<name>A0A0D9XQX9_9ORYZ</name>
<keyword evidence="12" id="KW-1185">Reference proteome</keyword>
<keyword evidence="2" id="KW-0433">Leucine-rich repeat</keyword>
<keyword evidence="6" id="KW-0175">Coiled coil</keyword>
<dbReference type="InterPro" id="IPR044974">
    <property type="entry name" value="Disease_R_plants"/>
</dbReference>
<dbReference type="PRINTS" id="PR00364">
    <property type="entry name" value="DISEASERSIST"/>
</dbReference>
<evidence type="ECO:0000256" key="6">
    <source>
        <dbReference type="ARBA" id="ARBA00023054"/>
    </source>
</evidence>
<evidence type="ECO:0000256" key="5">
    <source>
        <dbReference type="ARBA" id="ARBA00022821"/>
    </source>
</evidence>
<protein>
    <recommendedName>
        <fullName evidence="13">NB-ARC domain-containing protein</fullName>
    </recommendedName>
</protein>
<dbReference type="HOGENOM" id="CLU_000837_25_1_1"/>
<proteinExistence type="inferred from homology"/>
<comment type="similarity">
    <text evidence="1">Belongs to the disease resistance NB-LRR family.</text>
</comment>
<dbReference type="EnsemblPlants" id="LPERR11G07640.1">
    <property type="protein sequence ID" value="LPERR11G07640.1"/>
    <property type="gene ID" value="LPERR11G07640"/>
</dbReference>
<dbReference type="InterPro" id="IPR042197">
    <property type="entry name" value="Apaf_helical"/>
</dbReference>
<dbReference type="Gene3D" id="1.20.5.4130">
    <property type="match status" value="1"/>
</dbReference>
<evidence type="ECO:0008006" key="13">
    <source>
        <dbReference type="Google" id="ProtNLM"/>
    </source>
</evidence>
<dbReference type="Pfam" id="PF23559">
    <property type="entry name" value="WHD_DRP"/>
    <property type="match status" value="1"/>
</dbReference>
<dbReference type="InterPro" id="IPR038005">
    <property type="entry name" value="RX-like_CC"/>
</dbReference>
<dbReference type="PANTHER" id="PTHR23155">
    <property type="entry name" value="DISEASE RESISTANCE PROTEIN RP"/>
    <property type="match status" value="1"/>
</dbReference>
<reference evidence="11 12" key="1">
    <citation type="submission" date="2012-08" db="EMBL/GenBank/DDBJ databases">
        <title>Oryza genome evolution.</title>
        <authorList>
            <person name="Wing R.A."/>
        </authorList>
    </citation>
    <scope>NUCLEOTIDE SEQUENCE</scope>
</reference>
<feature type="domain" description="Disease resistance R13L4/SHOC-2-like LRR" evidence="10">
    <location>
        <begin position="546"/>
        <end position="914"/>
    </location>
</feature>
<dbReference type="InterPro" id="IPR055414">
    <property type="entry name" value="LRR_R13L4/SHOC2-like"/>
</dbReference>
<evidence type="ECO:0000259" key="9">
    <source>
        <dbReference type="Pfam" id="PF23559"/>
    </source>
</evidence>
<dbReference type="STRING" id="77586.A0A0D9XQX9"/>
<keyword evidence="3" id="KW-0677">Repeat</keyword>
<dbReference type="GO" id="GO:0043531">
    <property type="term" value="F:ADP binding"/>
    <property type="evidence" value="ECO:0007669"/>
    <property type="project" value="InterPro"/>
</dbReference>
<evidence type="ECO:0000259" key="8">
    <source>
        <dbReference type="Pfam" id="PF18052"/>
    </source>
</evidence>
<reference evidence="12" key="2">
    <citation type="submission" date="2013-12" db="EMBL/GenBank/DDBJ databases">
        <authorList>
            <person name="Yu Y."/>
            <person name="Lee S."/>
            <person name="de Baynast K."/>
            <person name="Wissotski M."/>
            <person name="Liu L."/>
            <person name="Talag J."/>
            <person name="Goicoechea J."/>
            <person name="Angelova A."/>
            <person name="Jetty R."/>
            <person name="Kudrna D."/>
            <person name="Golser W."/>
            <person name="Rivera L."/>
            <person name="Zhang J."/>
            <person name="Wing R."/>
        </authorList>
    </citation>
    <scope>NUCLEOTIDE SEQUENCE</scope>
</reference>
<dbReference type="Pfam" id="PF23598">
    <property type="entry name" value="LRR_14"/>
    <property type="match status" value="1"/>
</dbReference>
<dbReference type="InterPro" id="IPR002182">
    <property type="entry name" value="NB-ARC"/>
</dbReference>
<evidence type="ECO:0000313" key="12">
    <source>
        <dbReference type="Proteomes" id="UP000032180"/>
    </source>
</evidence>
<evidence type="ECO:0000256" key="4">
    <source>
        <dbReference type="ARBA" id="ARBA00022741"/>
    </source>
</evidence>
<feature type="domain" description="Disease resistance protein winged helix" evidence="9">
    <location>
        <begin position="423"/>
        <end position="496"/>
    </location>
</feature>
<dbReference type="Gene3D" id="1.10.8.430">
    <property type="entry name" value="Helical domain of apoptotic protease-activating factors"/>
    <property type="match status" value="1"/>
</dbReference>
<evidence type="ECO:0000256" key="1">
    <source>
        <dbReference type="ARBA" id="ARBA00008894"/>
    </source>
</evidence>
<dbReference type="GO" id="GO:0042742">
    <property type="term" value="P:defense response to bacterium"/>
    <property type="evidence" value="ECO:0007669"/>
    <property type="project" value="UniProtKB-ARBA"/>
</dbReference>
<sequence length="935" mass="105450">MAAAVITSILEKLASLTGKVYKNHRNLQMEMAFLKDELGSMNAVLKSLSNMEEVDPQTTEWRNQVKDMAFDIEDCIDDFNCQVGENSCSHDAGFVDRIAQYVCKLRASYSFPTQIQQLKTRIKDVSERRKRYKLDESNSSSSSYVAVDPRVTALYVDAANIVGLDGPKEEVMKLLVGEESASVQSLRVVSIVGLGGLGKTTLANEVYRNVVVRYDCKAFVSVSQNPDLMKVLGIIMSSIGMPGPTCTYELQHLIGSLREHLRDRRYFFVIDDIWDGLAWEILRCAFPDNEKGSKIIITTRIETVARACCNYRNEFIYIMKSLDDQDSRKLFFSRVGNVSQKPPEEISNEILQKCGGLPLAIITIASLLASEPTTSIQQWEYVCRSLSSNLRTSPTLEGMRQVLNLSYKSLPDHLKNCLLYIGLYPEDYRFVKREMASLWLAEGLVSAIDGRVAEEVLLGYFNELINRSMIQPSIPDMIMFGDICAFKVHDMVLDLIRLKCEEENFARVVDKVQGMTTALHSKVRRLSLQFDHGENQDMSARPSFSHIRSLMLFNKAHFVLPISEFKSVRVLHLNCSNKIDLTSINKLFQLRYLKIVGSTQLPNHIRTLQRLEVLDLTETDSISLPSDIVQLPCLLHLRIPESTRLPDGIHKMTTLHTLQYFDTGMNSLENLTGVGDLINLRNLSVCNDSNGDLIHQKRMLDVLWPSIHKLINSNLRSLTATRIFPGRGSDIELSDSLASSQIGSCLEELCISCWMLSRVPSWTRQHHKLATLEFTIKTLTEEDIDLLAGLPNLIQLTLSIRRSSHKQITIRGTATTFPVLKQFILICYAPHLAFEAAAMPNLQSLNLNIHAHGVQRNGSSTVEGLEHLLSLKEFWAFVCFDGSDTNPLDGRAAATNAVKTLRHAINVHRGHPEIQIFEEDNRSSFWKIDELSNDA</sequence>